<keyword evidence="1" id="KW-1133">Transmembrane helix</keyword>
<feature type="transmembrane region" description="Helical" evidence="1">
    <location>
        <begin position="180"/>
        <end position="202"/>
    </location>
</feature>
<evidence type="ECO:0008006" key="4">
    <source>
        <dbReference type="Google" id="ProtNLM"/>
    </source>
</evidence>
<dbReference type="InParanoid" id="A0EF44"/>
<feature type="transmembrane region" description="Helical" evidence="1">
    <location>
        <begin position="214"/>
        <end position="238"/>
    </location>
</feature>
<dbReference type="RefSeq" id="XP_001461308.1">
    <property type="nucleotide sequence ID" value="XM_001461271.1"/>
</dbReference>
<accession>A0EF44</accession>
<organism evidence="2 3">
    <name type="scientific">Paramecium tetraurelia</name>
    <dbReference type="NCBI Taxonomy" id="5888"/>
    <lineage>
        <taxon>Eukaryota</taxon>
        <taxon>Sar</taxon>
        <taxon>Alveolata</taxon>
        <taxon>Ciliophora</taxon>
        <taxon>Intramacronucleata</taxon>
        <taxon>Oligohymenophorea</taxon>
        <taxon>Peniculida</taxon>
        <taxon>Parameciidae</taxon>
        <taxon>Paramecium</taxon>
    </lineage>
</organism>
<sequence length="350" mass="41617">MCNEDSLYGLWYQCHLNKVQNNDSMKIICECDKFGDIFLSTSTNFNLKNENSTIQSLYDPQIASSFENFLTLEIYISSLSFIFLVIYTMQIYKDYKNEQEKSDIEQIKLSPRNNFHINKLTYQGNFKVFKDKFKQIHQTISLFNYKDQNIKLSYQILEVLSQFNLLLTLAIVEFEILDNQILYICLFIILNPVIILLMRFIYKIVEAIYRFKRIAAFISQFLLIAFLMTPNLITYVLNLMKYILYQFRITILSEEYKVAIIFAGNIIVSQVIFEPVIVFGRIFIYRIIAKSMKNMELNPRFIQCTFLQCIVVQKKYSKISQGFDIQLNLRYQIFVRLILYIGLIFKFKLQ</sequence>
<name>A0EF44_PARTE</name>
<evidence type="ECO:0000256" key="1">
    <source>
        <dbReference type="SAM" id="Phobius"/>
    </source>
</evidence>
<evidence type="ECO:0000313" key="3">
    <source>
        <dbReference type="Proteomes" id="UP000000600"/>
    </source>
</evidence>
<dbReference type="Proteomes" id="UP000000600">
    <property type="component" value="Unassembled WGS sequence"/>
</dbReference>
<proteinExistence type="predicted"/>
<evidence type="ECO:0000313" key="2">
    <source>
        <dbReference type="EMBL" id="CAK93935.1"/>
    </source>
</evidence>
<feature type="transmembrane region" description="Helical" evidence="1">
    <location>
        <begin position="74"/>
        <end position="92"/>
    </location>
</feature>
<dbReference type="HOGENOM" id="CLU_793353_0_0_1"/>
<dbReference type="GeneID" id="5047093"/>
<keyword evidence="1" id="KW-0472">Membrane</keyword>
<dbReference type="OrthoDB" id="10498917at2759"/>
<feature type="transmembrane region" description="Helical" evidence="1">
    <location>
        <begin position="258"/>
        <end position="284"/>
    </location>
</feature>
<feature type="transmembrane region" description="Helical" evidence="1">
    <location>
        <begin position="156"/>
        <end position="174"/>
    </location>
</feature>
<dbReference type="EMBL" id="CT868674">
    <property type="protein sequence ID" value="CAK93935.1"/>
    <property type="molecule type" value="Genomic_DNA"/>
</dbReference>
<keyword evidence="1" id="KW-0812">Transmembrane</keyword>
<dbReference type="KEGG" id="ptm:GSPATT00026258001"/>
<protein>
    <recommendedName>
        <fullName evidence="4">GPS domain-containing protein</fullName>
    </recommendedName>
</protein>
<dbReference type="AlphaFoldDB" id="A0EF44"/>
<reference evidence="2 3" key="1">
    <citation type="journal article" date="2006" name="Nature">
        <title>Global trends of whole-genome duplications revealed by the ciliate Paramecium tetraurelia.</title>
        <authorList>
            <consortium name="Genoscope"/>
            <person name="Aury J.-M."/>
            <person name="Jaillon O."/>
            <person name="Duret L."/>
            <person name="Noel B."/>
            <person name="Jubin C."/>
            <person name="Porcel B.M."/>
            <person name="Segurens B."/>
            <person name="Daubin V."/>
            <person name="Anthouard V."/>
            <person name="Aiach N."/>
            <person name="Arnaiz O."/>
            <person name="Billaut A."/>
            <person name="Beisson J."/>
            <person name="Blanc I."/>
            <person name="Bouhouche K."/>
            <person name="Camara F."/>
            <person name="Duharcourt S."/>
            <person name="Guigo R."/>
            <person name="Gogendeau D."/>
            <person name="Katinka M."/>
            <person name="Keller A.-M."/>
            <person name="Kissmehl R."/>
            <person name="Klotz C."/>
            <person name="Koll F."/>
            <person name="Le Moue A."/>
            <person name="Lepere C."/>
            <person name="Malinsky S."/>
            <person name="Nowacki M."/>
            <person name="Nowak J.K."/>
            <person name="Plattner H."/>
            <person name="Poulain J."/>
            <person name="Ruiz F."/>
            <person name="Serrano V."/>
            <person name="Zagulski M."/>
            <person name="Dessen P."/>
            <person name="Betermier M."/>
            <person name="Weissenbach J."/>
            <person name="Scarpelli C."/>
            <person name="Schachter V."/>
            <person name="Sperling L."/>
            <person name="Meyer E."/>
            <person name="Cohen J."/>
            <person name="Wincker P."/>
        </authorList>
    </citation>
    <scope>NUCLEOTIDE SEQUENCE [LARGE SCALE GENOMIC DNA]</scope>
    <source>
        <strain evidence="2 3">Stock d4-2</strain>
    </source>
</reference>
<keyword evidence="3" id="KW-1185">Reference proteome</keyword>
<gene>
    <name evidence="2" type="ORF">GSPATT00026258001</name>
</gene>